<dbReference type="PANTHER" id="PTHR14614:SF156">
    <property type="entry name" value="PROTEIN-LYSINE N-METHYLTRANSFERASE EFM2"/>
    <property type="match status" value="1"/>
</dbReference>
<protein>
    <submittedName>
        <fullName evidence="1">S-adenosyl-L-methionine-dependent methyltransferase-like</fullName>
    </submittedName>
</protein>
<dbReference type="SUPFAM" id="SSF53335">
    <property type="entry name" value="S-adenosyl-L-methionine-dependent methyltransferases"/>
    <property type="match status" value="1"/>
</dbReference>
<keyword evidence="1" id="KW-0808">Transferase</keyword>
<proteinExistence type="predicted"/>
<dbReference type="InterPro" id="IPR029063">
    <property type="entry name" value="SAM-dependent_MTases_sf"/>
</dbReference>
<organism evidence="1 2">
    <name type="scientific">Lasallia pustulata</name>
    <dbReference type="NCBI Taxonomy" id="136370"/>
    <lineage>
        <taxon>Eukaryota</taxon>
        <taxon>Fungi</taxon>
        <taxon>Dikarya</taxon>
        <taxon>Ascomycota</taxon>
        <taxon>Pezizomycotina</taxon>
        <taxon>Lecanoromycetes</taxon>
        <taxon>OSLEUM clade</taxon>
        <taxon>Umbilicariomycetidae</taxon>
        <taxon>Umbilicariales</taxon>
        <taxon>Umbilicariaceae</taxon>
        <taxon>Lasallia</taxon>
    </lineage>
</organism>
<dbReference type="GO" id="GO:0008757">
    <property type="term" value="F:S-adenosylmethionine-dependent methyltransferase activity"/>
    <property type="evidence" value="ECO:0007669"/>
    <property type="project" value="UniProtKB-ARBA"/>
</dbReference>
<keyword evidence="2" id="KW-1185">Reference proteome</keyword>
<dbReference type="GO" id="GO:0032259">
    <property type="term" value="P:methylation"/>
    <property type="evidence" value="ECO:0007669"/>
    <property type="project" value="UniProtKB-KW"/>
</dbReference>
<accession>A0A1W5CZ12</accession>
<dbReference type="GO" id="GO:0005829">
    <property type="term" value="C:cytosol"/>
    <property type="evidence" value="ECO:0007669"/>
    <property type="project" value="TreeGrafter"/>
</dbReference>
<dbReference type="AlphaFoldDB" id="A0A1W5CZ12"/>
<evidence type="ECO:0000313" key="2">
    <source>
        <dbReference type="Proteomes" id="UP000192927"/>
    </source>
</evidence>
<reference evidence="2" key="1">
    <citation type="submission" date="2017-03" db="EMBL/GenBank/DDBJ databases">
        <authorList>
            <person name="Sharma R."/>
            <person name="Thines M."/>
        </authorList>
    </citation>
    <scope>NUCLEOTIDE SEQUENCE [LARGE SCALE GENOMIC DNA]</scope>
</reference>
<dbReference type="CDD" id="cd02440">
    <property type="entry name" value="AdoMet_MTases"/>
    <property type="match status" value="1"/>
</dbReference>
<dbReference type="EMBL" id="FWEW01000900">
    <property type="protein sequence ID" value="SLM36127.1"/>
    <property type="molecule type" value="Genomic_DNA"/>
</dbReference>
<dbReference type="Pfam" id="PF10294">
    <property type="entry name" value="Methyltransf_16"/>
    <property type="match status" value="1"/>
</dbReference>
<evidence type="ECO:0000313" key="1">
    <source>
        <dbReference type="EMBL" id="SLM36127.1"/>
    </source>
</evidence>
<dbReference type="Proteomes" id="UP000192927">
    <property type="component" value="Unassembled WGS sequence"/>
</dbReference>
<sequence>MHTSDDPPQIHVFDLPQIYTRPSPDVLLQTLNDLAIKPISWDVLLHRESLAGATNINEDGIPKYLTSIIASRLAWIDDEDVREQIWELASSRLCERSGRAALPPISRSFSIPTMTDPAGPTVTITLYEPSLTADNLGLKTWASSYLLSKRLAGLSAYCPTSNHSDSASQLDLNRSLPQKSVLELGAGTGLVGISAAAVWGVHVHLTDLPTIVPNLSSNITANAAALSASGGVATSDVLDWSVLPSEQLQPSRKYGIILAADPLYSPEHPRLLVQTITRCLATEISARVVVELPLREAYMAEIEDLNTRMVEAGLRLLVHGEEVGYDDWAGGKGSSGLKEVKCWWGIWGWKDAYV</sequence>
<dbReference type="PANTHER" id="PTHR14614">
    <property type="entry name" value="HEPATOCELLULAR CARCINOMA-ASSOCIATED ANTIGEN"/>
    <property type="match status" value="1"/>
</dbReference>
<dbReference type="InterPro" id="IPR019410">
    <property type="entry name" value="Methyltransf_16"/>
</dbReference>
<name>A0A1W5CZ12_9LECA</name>
<dbReference type="Gene3D" id="3.40.50.150">
    <property type="entry name" value="Vaccinia Virus protein VP39"/>
    <property type="match status" value="1"/>
</dbReference>
<keyword evidence="1" id="KW-0489">Methyltransferase</keyword>